<dbReference type="PANTHER" id="PTHR10188:SF6">
    <property type="entry name" value="N(4)-(BETA-N-ACETYLGLUCOSAMINYL)-L-ASPARAGINASE"/>
    <property type="match status" value="1"/>
</dbReference>
<name>A0A2Z4IJ28_9BACT</name>
<evidence type="ECO:0000313" key="9">
    <source>
        <dbReference type="Proteomes" id="UP000248688"/>
    </source>
</evidence>
<dbReference type="KEGG" id="est:DN752_09925"/>
<evidence type="ECO:0000256" key="5">
    <source>
        <dbReference type="PIRSR" id="PIRSR600246-1"/>
    </source>
</evidence>
<organism evidence="8 9">
    <name type="scientific">Echinicola strongylocentroti</name>
    <dbReference type="NCBI Taxonomy" id="1795355"/>
    <lineage>
        <taxon>Bacteria</taxon>
        <taxon>Pseudomonadati</taxon>
        <taxon>Bacteroidota</taxon>
        <taxon>Cytophagia</taxon>
        <taxon>Cytophagales</taxon>
        <taxon>Cyclobacteriaceae</taxon>
        <taxon>Echinicola</taxon>
    </lineage>
</organism>
<dbReference type="Pfam" id="PF01112">
    <property type="entry name" value="Asparaginase_2"/>
    <property type="match status" value="1"/>
</dbReference>
<sequence>MKRLKIYGLLGIILLLWSACSEKKVEQTIKSTSAETGEQPIALVIHGGAGTIKRENMSAEREKAYREKLSEALNAGYAELDAGKPALQAVMAAIKVMEDSPLFNAGKGAVFTHDGRNEMDAAIMDGATRNAGAVAGITTVKNPITAAYEVMVNSPHVFMVGEGAEQFATEQSLEIVDPEYFRDERRYKQLMRIIDAEKTQLDHSSLRQMELEDPYFNDRKYGTVGAVAVDKDGNVAAATSTGGMTNKRYGRVGDVPVIGAGTYADNATCAVSATGHGEFFIRNVVAHEIASIMRYAGKSISDAADEVVMQQLVEMEGSGGVIAVDSKGNIAMPFNSAGMYRGYIKEEGNPNTFIYDDEDEGI</sequence>
<dbReference type="PANTHER" id="PTHR10188">
    <property type="entry name" value="L-ASPARAGINASE"/>
    <property type="match status" value="1"/>
</dbReference>
<dbReference type="GO" id="GO:0006508">
    <property type="term" value="P:proteolysis"/>
    <property type="evidence" value="ECO:0007669"/>
    <property type="project" value="UniProtKB-KW"/>
</dbReference>
<dbReference type="InterPro" id="IPR000246">
    <property type="entry name" value="Peptidase_T2"/>
</dbReference>
<dbReference type="GO" id="GO:0008233">
    <property type="term" value="F:peptidase activity"/>
    <property type="evidence" value="ECO:0007669"/>
    <property type="project" value="UniProtKB-KW"/>
</dbReference>
<dbReference type="GO" id="GO:0016811">
    <property type="term" value="F:hydrolase activity, acting on carbon-nitrogen (but not peptide) bonds, in linear amides"/>
    <property type="evidence" value="ECO:0007669"/>
    <property type="project" value="UniProtKB-ARBA"/>
</dbReference>
<evidence type="ECO:0000256" key="7">
    <source>
        <dbReference type="PIRSR" id="PIRSR600246-3"/>
    </source>
</evidence>
<accession>A0A2Z4IJ28</accession>
<feature type="site" description="Cleavage; by autolysis" evidence="7">
    <location>
        <begin position="222"/>
        <end position="223"/>
    </location>
</feature>
<dbReference type="RefSeq" id="WP_112783794.1">
    <property type="nucleotide sequence ID" value="NZ_CP030041.1"/>
</dbReference>
<dbReference type="Proteomes" id="UP000248688">
    <property type="component" value="Chromosome"/>
</dbReference>
<keyword evidence="1" id="KW-0645">Protease</keyword>
<reference evidence="8 9" key="1">
    <citation type="submission" date="2018-06" db="EMBL/GenBank/DDBJ databases">
        <title>Echinicola strongylocentroti sp. nov., isolated from a sea urchin Strongylocentrotus intermedius.</title>
        <authorList>
            <person name="Bae S.S."/>
        </authorList>
    </citation>
    <scope>NUCLEOTIDE SEQUENCE [LARGE SCALE GENOMIC DNA]</scope>
    <source>
        <strain evidence="8 9">MEBiC08714</strain>
    </source>
</reference>
<dbReference type="PROSITE" id="PS51257">
    <property type="entry name" value="PROKAR_LIPOPROTEIN"/>
    <property type="match status" value="1"/>
</dbReference>
<keyword evidence="9" id="KW-1185">Reference proteome</keyword>
<keyword evidence="2" id="KW-0378">Hydrolase</keyword>
<keyword evidence="3" id="KW-0068">Autocatalytic cleavage</keyword>
<evidence type="ECO:0000256" key="4">
    <source>
        <dbReference type="ARBA" id="ARBA00069124"/>
    </source>
</evidence>
<evidence type="ECO:0000256" key="1">
    <source>
        <dbReference type="ARBA" id="ARBA00022670"/>
    </source>
</evidence>
<evidence type="ECO:0000256" key="2">
    <source>
        <dbReference type="ARBA" id="ARBA00022801"/>
    </source>
</evidence>
<feature type="active site" description="Nucleophile" evidence="5">
    <location>
        <position position="223"/>
    </location>
</feature>
<feature type="binding site" evidence="6">
    <location>
        <begin position="274"/>
        <end position="277"/>
    </location>
    <ligand>
        <name>substrate</name>
    </ligand>
</feature>
<dbReference type="CDD" id="cd04701">
    <property type="entry name" value="Asparaginase_2"/>
    <property type="match status" value="1"/>
</dbReference>
<evidence type="ECO:0000313" key="8">
    <source>
        <dbReference type="EMBL" id="AWW30413.1"/>
    </source>
</evidence>
<dbReference type="SUPFAM" id="SSF56235">
    <property type="entry name" value="N-terminal nucleophile aminohydrolases (Ntn hydrolases)"/>
    <property type="match status" value="1"/>
</dbReference>
<evidence type="ECO:0000256" key="3">
    <source>
        <dbReference type="ARBA" id="ARBA00022813"/>
    </source>
</evidence>
<dbReference type="InterPro" id="IPR029055">
    <property type="entry name" value="Ntn_hydrolases_N"/>
</dbReference>
<dbReference type="FunFam" id="3.60.20.30:FF:000001">
    <property type="entry name" value="Isoaspartyl peptidase/L-asparaginase"/>
    <property type="match status" value="1"/>
</dbReference>
<evidence type="ECO:0000256" key="6">
    <source>
        <dbReference type="PIRSR" id="PIRSR600246-2"/>
    </source>
</evidence>
<protein>
    <recommendedName>
        <fullName evidence="4">Isoaspartyl peptidase</fullName>
    </recommendedName>
</protein>
<proteinExistence type="predicted"/>
<dbReference type="AlphaFoldDB" id="A0A2Z4IJ28"/>
<feature type="binding site" evidence="6">
    <location>
        <begin position="251"/>
        <end position="254"/>
    </location>
    <ligand>
        <name>substrate</name>
    </ligand>
</feature>
<gene>
    <name evidence="8" type="ORF">DN752_09925</name>
</gene>
<dbReference type="OrthoDB" id="9780217at2"/>
<dbReference type="Gene3D" id="3.60.20.30">
    <property type="entry name" value="(Glycosyl)asparaginase"/>
    <property type="match status" value="1"/>
</dbReference>
<dbReference type="EMBL" id="CP030041">
    <property type="protein sequence ID" value="AWW30413.1"/>
    <property type="molecule type" value="Genomic_DNA"/>
</dbReference>